<organism evidence="2 3">
    <name type="scientific">Thermogutta terrifontis</name>
    <dbReference type="NCBI Taxonomy" id="1331910"/>
    <lineage>
        <taxon>Bacteria</taxon>
        <taxon>Pseudomonadati</taxon>
        <taxon>Planctomycetota</taxon>
        <taxon>Planctomycetia</taxon>
        <taxon>Pirellulales</taxon>
        <taxon>Thermoguttaceae</taxon>
        <taxon>Thermogutta</taxon>
    </lineage>
</organism>
<dbReference type="Gene3D" id="3.40.50.880">
    <property type="match status" value="1"/>
</dbReference>
<gene>
    <name evidence="2" type="ORF">THTE_2393</name>
</gene>
<evidence type="ECO:0000313" key="3">
    <source>
        <dbReference type="Proteomes" id="UP000215086"/>
    </source>
</evidence>
<dbReference type="Pfam" id="PF13385">
    <property type="entry name" value="Laminin_G_3"/>
    <property type="match status" value="1"/>
</dbReference>
<sequence length="1096" mass="122421">MPRKVAVITMLSGVMTLVVSAQPLLGESSQSVGNSSAAQQSSQGPSGQNIIACWKFLPGQETADNSGHGHELRLRGASRFVPGGVSGNCLECFSSANNPEVGNGAVVRNDPRLTPEGAFTLELWIKPKAELDTCSVAFLLDKKYLHYPRETPEANCDYCLYLRRTNPGKFRLVAYLGFGQDSAEFISQEVSLLPDCWVHLAFAYDGAGVGRFFLNKQAIGRTVHPGRGPVSPGKYDLVIGDRYGSLYSGFPGYIDEVCIHAGIPNWAQGGLEVELASLARTAFLRMEDTAFVHLVLRNETQREVSDVKIACISKESTTSLRVPKLSPHEEIPIKVPVDTRLRTGSYALRVHVEATQESTVLHQEREFNISIVPRPIPDMMPVILWGTGDLEQVKEIGFTHQLVSLTDYAHIWKLDKPGTAVESSQLAEKAEMLNAHLVRGVGAIVSLSPGSWIVRNPETQSRFQRVDRNGQPYKDPNPCGLFPEVREFCYRVGASVAETFHDFPSLEAALIHTEVRDSTNLCFHKHDLETFRTKYGYDIPDQATSKWGVRYDRILGFPEDRVIPDNDHLLEFYRWFWTEGDGWNGLHSAVHRGLKSARPDLWTFFDPAVRAPSIWGSGGEVDVLSQWTYTYPDPIKIGQATDELFAMAEGRPGQQVMKMTQIIWYRSQTAPKLLEEESQRAPWEREIPDAKFITIAPDHLREAFWCKMARPIRGIMYHGWSSLVPAPHASYRYTNPHTREVLQELIHDVVRPLGPALLNIPDSPADIAILESFASQMFAGRGTYGWSRNWEADMHLVLQWGRFQPRIIYEESILRDGLDNYRVLVLPACDVLPAAVVKAIKEFQSRGGLVVGDEFLCPAIRPDIRVESYRRTGKAEEDKAALQRLAEKLRQELANRYPRHVDSSDPDLIVRTRQYGSALYVFTINDRRTFGDYVGHHGLVMEKGLPLEGTVSVVTQGKTVYDLVAHQEVKSQRMGEVLTWSVKLGPGDGRVFMITDQAIEGVQVLVPQKAERGQRASLTIRVVGKNGLPLSAVIPIELEIRDSQGQTAEPTGFYAARDGVVNVFVDFAPNDTPGEWQVRVRELAGGHEVAAKIQLQ</sequence>
<dbReference type="KEGG" id="ttf:THTE_2393"/>
<dbReference type="SUPFAM" id="SSF49899">
    <property type="entry name" value="Concanavalin A-like lectins/glucanases"/>
    <property type="match status" value="1"/>
</dbReference>
<dbReference type="Gene3D" id="2.60.120.200">
    <property type="match status" value="1"/>
</dbReference>
<protein>
    <recommendedName>
        <fullName evidence="4">LamG-like jellyroll fold domain-containing protein</fullName>
    </recommendedName>
</protein>
<dbReference type="RefSeq" id="WP_095415178.1">
    <property type="nucleotide sequence ID" value="NZ_CP018477.1"/>
</dbReference>
<dbReference type="Proteomes" id="UP000215086">
    <property type="component" value="Chromosome"/>
</dbReference>
<evidence type="ECO:0000256" key="1">
    <source>
        <dbReference type="SAM" id="SignalP"/>
    </source>
</evidence>
<dbReference type="InterPro" id="IPR013320">
    <property type="entry name" value="ConA-like_dom_sf"/>
</dbReference>
<reference evidence="2 3" key="1">
    <citation type="journal article" name="Front. Microbiol.">
        <title>Sugar Metabolism of the First Thermophilic Planctomycete Thermogutta terrifontis: Comparative Genomic and Transcriptomic Approaches.</title>
        <authorList>
            <person name="Elcheninov A.G."/>
            <person name="Menzel P."/>
            <person name="Gudbergsdottir S.R."/>
            <person name="Slesarev A.I."/>
            <person name="Kadnikov V.V."/>
            <person name="Krogh A."/>
            <person name="Bonch-Osmolovskaya E.A."/>
            <person name="Peng X."/>
            <person name="Kublanov I.V."/>
        </authorList>
    </citation>
    <scope>NUCLEOTIDE SEQUENCE [LARGE SCALE GENOMIC DNA]</scope>
    <source>
        <strain evidence="2 3">R1</strain>
    </source>
</reference>
<accession>A0A286RGB3</accession>
<dbReference type="OrthoDB" id="226631at2"/>
<proteinExistence type="predicted"/>
<feature type="signal peptide" evidence="1">
    <location>
        <begin position="1"/>
        <end position="21"/>
    </location>
</feature>
<dbReference type="Gene3D" id="3.20.20.80">
    <property type="entry name" value="Glycosidases"/>
    <property type="match status" value="1"/>
</dbReference>
<dbReference type="EMBL" id="CP018477">
    <property type="protein sequence ID" value="ASV74995.1"/>
    <property type="molecule type" value="Genomic_DNA"/>
</dbReference>
<dbReference type="CDD" id="cd03143">
    <property type="entry name" value="A4_beta-galactosidase_middle_domain"/>
    <property type="match status" value="1"/>
</dbReference>
<feature type="chain" id="PRO_5013261950" description="LamG-like jellyroll fold domain-containing protein" evidence="1">
    <location>
        <begin position="22"/>
        <end position="1096"/>
    </location>
</feature>
<keyword evidence="3" id="KW-1185">Reference proteome</keyword>
<dbReference type="AlphaFoldDB" id="A0A286RGB3"/>
<keyword evidence="1" id="KW-0732">Signal</keyword>
<name>A0A286RGB3_9BACT</name>
<evidence type="ECO:0008006" key="4">
    <source>
        <dbReference type="Google" id="ProtNLM"/>
    </source>
</evidence>
<evidence type="ECO:0000313" key="2">
    <source>
        <dbReference type="EMBL" id="ASV74995.1"/>
    </source>
</evidence>
<dbReference type="InterPro" id="IPR029062">
    <property type="entry name" value="Class_I_gatase-like"/>
</dbReference>